<dbReference type="GO" id="GO:0016491">
    <property type="term" value="F:oxidoreductase activity"/>
    <property type="evidence" value="ECO:0007669"/>
    <property type="project" value="UniProtKB-KW"/>
</dbReference>
<dbReference type="Pfam" id="PF13561">
    <property type="entry name" value="adh_short_C2"/>
    <property type="match status" value="1"/>
</dbReference>
<accession>A0A6G4WPD1</accession>
<dbReference type="PANTHER" id="PTHR24321">
    <property type="entry name" value="DEHYDROGENASES, SHORT CHAIN"/>
    <property type="match status" value="1"/>
</dbReference>
<gene>
    <name evidence="3" type="ORF">G6N73_35760</name>
</gene>
<dbReference type="EMBL" id="JAAKZF010000262">
    <property type="protein sequence ID" value="NGO56238.1"/>
    <property type="molecule type" value="Genomic_DNA"/>
</dbReference>
<dbReference type="Proteomes" id="UP001642900">
    <property type="component" value="Unassembled WGS sequence"/>
</dbReference>
<comment type="caution">
    <text evidence="3">The sequence shown here is derived from an EMBL/GenBank/DDBJ whole genome shotgun (WGS) entry which is preliminary data.</text>
</comment>
<dbReference type="PRINTS" id="PR00081">
    <property type="entry name" value="GDHRDH"/>
</dbReference>
<sequence length="132" mass="13890">LVRAFAEHARKAGKPGSVVNIASIEGHNPAPGHGHYATSKAALLMFTKAAALEFGAHGIRVNSICPGLIHRYGIEDGWREGVGRWKAAAALERLGRPDDIADAALFLASDAARWITGADLVVDGGVSARPTW</sequence>
<feature type="non-terminal residue" evidence="3">
    <location>
        <position position="1"/>
    </location>
</feature>
<proteinExistence type="inferred from homology"/>
<name>A0A6G4WPD1_9HYPH</name>
<organism evidence="3 4">
    <name type="scientific">Allomesorhizobium camelthorni</name>
    <dbReference type="NCBI Taxonomy" id="475069"/>
    <lineage>
        <taxon>Bacteria</taxon>
        <taxon>Pseudomonadati</taxon>
        <taxon>Pseudomonadota</taxon>
        <taxon>Alphaproteobacteria</taxon>
        <taxon>Hyphomicrobiales</taxon>
        <taxon>Phyllobacteriaceae</taxon>
        <taxon>Allomesorhizobium</taxon>
    </lineage>
</organism>
<keyword evidence="4" id="KW-1185">Reference proteome</keyword>
<evidence type="ECO:0000256" key="1">
    <source>
        <dbReference type="ARBA" id="ARBA00006484"/>
    </source>
</evidence>
<dbReference type="InterPro" id="IPR002347">
    <property type="entry name" value="SDR_fam"/>
</dbReference>
<dbReference type="InterPro" id="IPR036291">
    <property type="entry name" value="NAD(P)-bd_dom_sf"/>
</dbReference>
<comment type="similarity">
    <text evidence="1">Belongs to the short-chain dehydrogenases/reductases (SDR) family.</text>
</comment>
<dbReference type="SUPFAM" id="SSF51735">
    <property type="entry name" value="NAD(P)-binding Rossmann-fold domains"/>
    <property type="match status" value="1"/>
</dbReference>
<dbReference type="AlphaFoldDB" id="A0A6G4WPD1"/>
<dbReference type="RefSeq" id="WP_165034556.1">
    <property type="nucleotide sequence ID" value="NZ_JAAKZF010000262.1"/>
</dbReference>
<evidence type="ECO:0000313" key="3">
    <source>
        <dbReference type="EMBL" id="NGO56238.1"/>
    </source>
</evidence>
<protein>
    <submittedName>
        <fullName evidence="3">SDR family oxidoreductase</fullName>
    </submittedName>
</protein>
<dbReference type="PRINTS" id="PR00080">
    <property type="entry name" value="SDRFAMILY"/>
</dbReference>
<evidence type="ECO:0000313" key="4">
    <source>
        <dbReference type="Proteomes" id="UP001642900"/>
    </source>
</evidence>
<dbReference type="InterPro" id="IPR020904">
    <property type="entry name" value="Sc_DH/Rdtase_CS"/>
</dbReference>
<keyword evidence="2" id="KW-0560">Oxidoreductase</keyword>
<reference evidence="3 4" key="1">
    <citation type="submission" date="2020-02" db="EMBL/GenBank/DDBJ databases">
        <title>Genome sequence of strain CCNWXJ40-4.</title>
        <authorList>
            <person name="Gao J."/>
            <person name="Sun J."/>
        </authorList>
    </citation>
    <scope>NUCLEOTIDE SEQUENCE [LARGE SCALE GENOMIC DNA]</scope>
    <source>
        <strain evidence="3 4">CCNWXJ 40-4</strain>
    </source>
</reference>
<dbReference type="Gene3D" id="3.40.50.720">
    <property type="entry name" value="NAD(P)-binding Rossmann-like Domain"/>
    <property type="match status" value="1"/>
</dbReference>
<dbReference type="CDD" id="cd05233">
    <property type="entry name" value="SDR_c"/>
    <property type="match status" value="1"/>
</dbReference>
<evidence type="ECO:0000256" key="2">
    <source>
        <dbReference type="ARBA" id="ARBA00023002"/>
    </source>
</evidence>
<dbReference type="PANTHER" id="PTHR24321:SF8">
    <property type="entry name" value="ESTRADIOL 17-BETA-DEHYDROGENASE 8-RELATED"/>
    <property type="match status" value="1"/>
</dbReference>
<dbReference type="PROSITE" id="PS00061">
    <property type="entry name" value="ADH_SHORT"/>
    <property type="match status" value="1"/>
</dbReference>